<keyword evidence="3" id="KW-1185">Reference proteome</keyword>
<dbReference type="Gene3D" id="3.40.30.10">
    <property type="entry name" value="Glutaredoxin"/>
    <property type="match status" value="1"/>
</dbReference>
<dbReference type="CDD" id="cd02976">
    <property type="entry name" value="NrdH"/>
    <property type="match status" value="1"/>
</dbReference>
<protein>
    <submittedName>
        <fullName evidence="2">NrdH-redoxin</fullName>
    </submittedName>
</protein>
<evidence type="ECO:0000313" key="2">
    <source>
        <dbReference type="EMBL" id="ART77776.1"/>
    </source>
</evidence>
<dbReference type="InterPro" id="IPR002109">
    <property type="entry name" value="Glutaredoxin"/>
</dbReference>
<dbReference type="GeneID" id="96740266"/>
<dbReference type="PANTHER" id="PTHR34386">
    <property type="entry name" value="GLUTAREDOXIN"/>
    <property type="match status" value="1"/>
</dbReference>
<accession>A0ABM6KNF2</accession>
<proteinExistence type="predicted"/>
<dbReference type="Proteomes" id="UP000195573">
    <property type="component" value="Chromosome"/>
</dbReference>
<feature type="domain" description="Glutaredoxin" evidence="1">
    <location>
        <begin position="6"/>
        <end position="62"/>
    </location>
</feature>
<dbReference type="Pfam" id="PF00462">
    <property type="entry name" value="Glutaredoxin"/>
    <property type="match status" value="1"/>
</dbReference>
<reference evidence="2 3" key="1">
    <citation type="submission" date="2017-04" db="EMBL/GenBank/DDBJ databases">
        <title>Complete Genome Sequence of the Bacillus horikoshii 20a strain from Cuatro Cienegas, Coahuila, Mexico.</title>
        <authorList>
            <person name="Zarza E."/>
            <person name="Alcaraz L.D."/>
            <person name="Aguilar-Salinas B."/>
            <person name="Islas A."/>
            <person name="Olmedo-Alvarez G."/>
        </authorList>
    </citation>
    <scope>NUCLEOTIDE SEQUENCE [LARGE SCALE GENOMIC DNA]</scope>
    <source>
        <strain evidence="2 3">20a</strain>
    </source>
</reference>
<dbReference type="InterPro" id="IPR051548">
    <property type="entry name" value="Grx-like_ET"/>
</dbReference>
<organism evidence="2 3">
    <name type="scientific">Sutcliffiella horikoshii</name>
    <dbReference type="NCBI Taxonomy" id="79883"/>
    <lineage>
        <taxon>Bacteria</taxon>
        <taxon>Bacillati</taxon>
        <taxon>Bacillota</taxon>
        <taxon>Bacilli</taxon>
        <taxon>Bacillales</taxon>
        <taxon>Bacillaceae</taxon>
        <taxon>Sutcliffiella</taxon>
    </lineage>
</organism>
<dbReference type="SUPFAM" id="SSF52833">
    <property type="entry name" value="Thioredoxin-like"/>
    <property type="match status" value="1"/>
</dbReference>
<evidence type="ECO:0000259" key="1">
    <source>
        <dbReference type="Pfam" id="PF00462"/>
    </source>
</evidence>
<name>A0ABM6KNF2_9BACI</name>
<dbReference type="EMBL" id="CP020880">
    <property type="protein sequence ID" value="ART77776.1"/>
    <property type="molecule type" value="Genomic_DNA"/>
</dbReference>
<dbReference type="PANTHER" id="PTHR34386:SF1">
    <property type="entry name" value="GLUTAREDOXIN-LIKE PROTEIN NRDH"/>
    <property type="match status" value="1"/>
</dbReference>
<evidence type="ECO:0000313" key="3">
    <source>
        <dbReference type="Proteomes" id="UP000195573"/>
    </source>
</evidence>
<dbReference type="RefSeq" id="WP_088019318.1">
    <property type="nucleotide sequence ID" value="NZ_CP020880.1"/>
</dbReference>
<dbReference type="PROSITE" id="PS51354">
    <property type="entry name" value="GLUTAREDOXIN_2"/>
    <property type="match status" value="1"/>
</dbReference>
<gene>
    <name evidence="2" type="ORF">B4U37_17835</name>
</gene>
<dbReference type="InterPro" id="IPR036249">
    <property type="entry name" value="Thioredoxin-like_sf"/>
</dbReference>
<sequence length="87" mass="9874">MNKQLIVYSAPGCRECELVKEFLKEHQVAFEVRDLLANREYQQEVEKFGFMGIPVTAVGDEAVKGFNPGELNRLIDLVKSRSGQTEE</sequence>